<dbReference type="Gene3D" id="2.60.40.380">
    <property type="entry name" value="Purple acid phosphatase-like, N-terminal"/>
    <property type="match status" value="1"/>
</dbReference>
<dbReference type="InterPro" id="IPR032093">
    <property type="entry name" value="PhoD_N"/>
</dbReference>
<proteinExistence type="predicted"/>
<comment type="caution">
    <text evidence="4">The sequence shown here is derived from an EMBL/GenBank/DDBJ whole genome shotgun (WGS) entry which is preliminary data.</text>
</comment>
<dbReference type="PROSITE" id="PS51318">
    <property type="entry name" value="TAT"/>
    <property type="match status" value="1"/>
</dbReference>
<gene>
    <name evidence="4" type="ORF">AB7A72_01385</name>
</gene>
<dbReference type="SUPFAM" id="SSF56300">
    <property type="entry name" value="Metallo-dependent phosphatases"/>
    <property type="match status" value="1"/>
</dbReference>
<dbReference type="Gene3D" id="3.60.21.70">
    <property type="entry name" value="PhoD-like phosphatase"/>
    <property type="match status" value="1"/>
</dbReference>
<keyword evidence="5" id="KW-1185">Reference proteome</keyword>
<dbReference type="Pfam" id="PF09423">
    <property type="entry name" value="PhoD"/>
    <property type="match status" value="1"/>
</dbReference>
<dbReference type="PANTHER" id="PTHR43606">
    <property type="entry name" value="PHOSPHATASE, PUTATIVE (AFU_ORTHOLOGUE AFUA_6G08710)-RELATED"/>
    <property type="match status" value="1"/>
</dbReference>
<dbReference type="Pfam" id="PF16655">
    <property type="entry name" value="PhoD_N"/>
    <property type="match status" value="1"/>
</dbReference>
<name>A0ABV4AY96_9BURK</name>
<dbReference type="Proteomes" id="UP001562178">
    <property type="component" value="Unassembled WGS sequence"/>
</dbReference>
<dbReference type="InterPro" id="IPR018946">
    <property type="entry name" value="PhoD-like_MPP"/>
</dbReference>
<dbReference type="PANTHER" id="PTHR43606:SF2">
    <property type="entry name" value="ALKALINE PHOSPHATASE FAMILY PROTEIN (AFU_ORTHOLOGUE AFUA_5G03860)"/>
    <property type="match status" value="1"/>
</dbReference>
<dbReference type="RefSeq" id="WP_369458799.1">
    <property type="nucleotide sequence ID" value="NZ_JBGBDC010000001.1"/>
</dbReference>
<evidence type="ECO:0000313" key="4">
    <source>
        <dbReference type="EMBL" id="MEY2249643.1"/>
    </source>
</evidence>
<evidence type="ECO:0000259" key="3">
    <source>
        <dbReference type="Pfam" id="PF16655"/>
    </source>
</evidence>
<evidence type="ECO:0000313" key="5">
    <source>
        <dbReference type="Proteomes" id="UP001562178"/>
    </source>
</evidence>
<evidence type="ECO:0000256" key="1">
    <source>
        <dbReference type="SAM" id="MobiDB-lite"/>
    </source>
</evidence>
<feature type="region of interest" description="Disordered" evidence="1">
    <location>
        <begin position="1"/>
        <end position="21"/>
    </location>
</feature>
<feature type="domain" description="Phospholipase D N-terminal" evidence="3">
    <location>
        <begin position="66"/>
        <end position="158"/>
    </location>
</feature>
<protein>
    <submittedName>
        <fullName evidence="4">Alkaline phosphatase</fullName>
    </submittedName>
</protein>
<sequence length="557" mass="61532">MLQQPPPGHPTQDGHPDLAQHPNRRQWLQGLGALGLAAQLPAIAQAGSNAPLPMAPWPVSEQLFGLGVASGEPDASSVVLWTRLLPSASTPLLRPMEVHWELAHDAQFRQILRQGEAMASPDGGHSVHVLAQGLEAGRWYYYRFHCQGQTSATGRTRTAPAAGAAVAQLRLVYASCQRWEHGYYAAWRHAREDDPDLVVFLGDYIYEYASPASAAKQKSSHLARLQPLVHAATLQDYRDRYALHKSDPDLQAMHAHCPWLVTWDDHEVEDNYVGDYGVGQIQAFAAKRMAAYQAFYENMPLRASVACKQAGLALPPAHTPLYRQQSWGALADMWVLDARQYRDAQACRAATEKSPASVKAADCADLARNSRSFLGWEQERWLAAQLAGNRADKPQSRRWSVICQQTLFAARNFASGRSSADTWDGYPAARQRLLRAVAEAQLRNTVLLGGDIHQNYVCRIQDLESATPERVLASEFCGTSISSHSGTTQARVDAIVARNPHVLLARCDERGYGLCDITPKLWTTQLRVIDQPQYANSGAHTLARFVVEDQVAGPQWA</sequence>
<accession>A0ABV4AY96</accession>
<organism evidence="4 5">
    <name type="scientific">Comamonas sediminis</name>
    <dbReference type="NCBI Taxonomy" id="1783360"/>
    <lineage>
        <taxon>Bacteria</taxon>
        <taxon>Pseudomonadati</taxon>
        <taxon>Pseudomonadota</taxon>
        <taxon>Betaproteobacteria</taxon>
        <taxon>Burkholderiales</taxon>
        <taxon>Comamonadaceae</taxon>
        <taxon>Comamonas</taxon>
    </lineage>
</organism>
<evidence type="ECO:0000259" key="2">
    <source>
        <dbReference type="Pfam" id="PF09423"/>
    </source>
</evidence>
<dbReference type="InterPro" id="IPR006311">
    <property type="entry name" value="TAT_signal"/>
</dbReference>
<dbReference type="CDD" id="cd07389">
    <property type="entry name" value="MPP_PhoD"/>
    <property type="match status" value="1"/>
</dbReference>
<dbReference type="InterPro" id="IPR052900">
    <property type="entry name" value="Phospholipid_Metab_Enz"/>
</dbReference>
<dbReference type="InterPro" id="IPR038607">
    <property type="entry name" value="PhoD-like_sf"/>
</dbReference>
<dbReference type="EMBL" id="JBGBDC010000001">
    <property type="protein sequence ID" value="MEY2249643.1"/>
    <property type="molecule type" value="Genomic_DNA"/>
</dbReference>
<reference evidence="4 5" key="1">
    <citation type="journal article" date="2016" name="Int. J. Syst. Evol. Microbiol.">
        <title>Description of Comamonas sediminis sp. nov., isolated from lagoon sediments.</title>
        <authorList>
            <person name="Subhash Y."/>
            <person name="Bang J.J."/>
            <person name="You T.H."/>
            <person name="Lee S.S."/>
        </authorList>
    </citation>
    <scope>NUCLEOTIDE SEQUENCE [LARGE SCALE GENOMIC DNA]</scope>
    <source>
        <strain evidence="4 5">JCM 31169</strain>
    </source>
</reference>
<feature type="domain" description="PhoD-like phosphatase metallophosphatase" evidence="2">
    <location>
        <begin position="171"/>
        <end position="526"/>
    </location>
</feature>
<dbReference type="InterPro" id="IPR029052">
    <property type="entry name" value="Metallo-depent_PP-like"/>
</dbReference>